<evidence type="ECO:0000313" key="3">
    <source>
        <dbReference type="Proteomes" id="UP000828390"/>
    </source>
</evidence>
<organism evidence="2 3">
    <name type="scientific">Dreissena polymorpha</name>
    <name type="common">Zebra mussel</name>
    <name type="synonym">Mytilus polymorpha</name>
    <dbReference type="NCBI Taxonomy" id="45954"/>
    <lineage>
        <taxon>Eukaryota</taxon>
        <taxon>Metazoa</taxon>
        <taxon>Spiralia</taxon>
        <taxon>Lophotrochozoa</taxon>
        <taxon>Mollusca</taxon>
        <taxon>Bivalvia</taxon>
        <taxon>Autobranchia</taxon>
        <taxon>Heteroconchia</taxon>
        <taxon>Euheterodonta</taxon>
        <taxon>Imparidentia</taxon>
        <taxon>Neoheterodontei</taxon>
        <taxon>Myida</taxon>
        <taxon>Dreissenoidea</taxon>
        <taxon>Dreissenidae</taxon>
        <taxon>Dreissena</taxon>
    </lineage>
</organism>
<feature type="transmembrane region" description="Helical" evidence="1">
    <location>
        <begin position="91"/>
        <end position="113"/>
    </location>
</feature>
<dbReference type="Proteomes" id="UP000828390">
    <property type="component" value="Unassembled WGS sequence"/>
</dbReference>
<dbReference type="EMBL" id="JAIWYP010000008">
    <property type="protein sequence ID" value="KAH3786022.1"/>
    <property type="molecule type" value="Genomic_DNA"/>
</dbReference>
<protein>
    <recommendedName>
        <fullName evidence="4">C-type lectin domain-containing protein</fullName>
    </recommendedName>
</protein>
<keyword evidence="1" id="KW-0812">Transmembrane</keyword>
<evidence type="ECO:0000256" key="1">
    <source>
        <dbReference type="SAM" id="Phobius"/>
    </source>
</evidence>
<sequence>MIKDAKHFNVSPSKKDCIGSSGQEHHPNRVVEFVYYKSSRSWNEARNTCREIGGDLAIFQDKRDVHIVTNMFSKHNNTISILAGDINSTDLLVYFVLQGRQVLVLLVMVLAVVVGEVRLLVMMIVIMTRIVMLIRIILMMIMVNMSGCEEEDSDGKDGEDGDNDDGDCVKVFNSKQVEGRWKTIVAAYRRAKDSNRATGSKSNNVILKQIVMEFDT</sequence>
<dbReference type="CDD" id="cd00037">
    <property type="entry name" value="CLECT"/>
    <property type="match status" value="1"/>
</dbReference>
<keyword evidence="1" id="KW-1133">Transmembrane helix</keyword>
<dbReference type="InterPro" id="IPR016187">
    <property type="entry name" value="CTDL_fold"/>
</dbReference>
<evidence type="ECO:0008006" key="4">
    <source>
        <dbReference type="Google" id="ProtNLM"/>
    </source>
</evidence>
<reference evidence="2" key="2">
    <citation type="submission" date="2020-11" db="EMBL/GenBank/DDBJ databases">
        <authorList>
            <person name="McCartney M.A."/>
            <person name="Auch B."/>
            <person name="Kono T."/>
            <person name="Mallez S."/>
            <person name="Becker A."/>
            <person name="Gohl D.M."/>
            <person name="Silverstein K.A.T."/>
            <person name="Koren S."/>
            <person name="Bechman K.B."/>
            <person name="Herman A."/>
            <person name="Abrahante J.E."/>
            <person name="Garbe J."/>
        </authorList>
    </citation>
    <scope>NUCLEOTIDE SEQUENCE</scope>
    <source>
        <strain evidence="2">Duluth1</strain>
        <tissue evidence="2">Whole animal</tissue>
    </source>
</reference>
<accession>A0A9D4IVA2</accession>
<evidence type="ECO:0000313" key="2">
    <source>
        <dbReference type="EMBL" id="KAH3786022.1"/>
    </source>
</evidence>
<feature type="transmembrane region" description="Helical" evidence="1">
    <location>
        <begin position="119"/>
        <end position="138"/>
    </location>
</feature>
<comment type="caution">
    <text evidence="2">The sequence shown here is derived from an EMBL/GenBank/DDBJ whole genome shotgun (WGS) entry which is preliminary data.</text>
</comment>
<dbReference type="AlphaFoldDB" id="A0A9D4IVA2"/>
<keyword evidence="1" id="KW-0472">Membrane</keyword>
<keyword evidence="3" id="KW-1185">Reference proteome</keyword>
<reference evidence="2" key="1">
    <citation type="journal article" date="2019" name="bioRxiv">
        <title>The Genome of the Zebra Mussel, Dreissena polymorpha: A Resource for Invasive Species Research.</title>
        <authorList>
            <person name="McCartney M.A."/>
            <person name="Auch B."/>
            <person name="Kono T."/>
            <person name="Mallez S."/>
            <person name="Zhang Y."/>
            <person name="Obille A."/>
            <person name="Becker A."/>
            <person name="Abrahante J.E."/>
            <person name="Garbe J."/>
            <person name="Badalamenti J.P."/>
            <person name="Herman A."/>
            <person name="Mangelson H."/>
            <person name="Liachko I."/>
            <person name="Sullivan S."/>
            <person name="Sone E.D."/>
            <person name="Koren S."/>
            <person name="Silverstein K.A.T."/>
            <person name="Beckman K.B."/>
            <person name="Gohl D.M."/>
        </authorList>
    </citation>
    <scope>NUCLEOTIDE SEQUENCE</scope>
    <source>
        <strain evidence="2">Duluth1</strain>
        <tissue evidence="2">Whole animal</tissue>
    </source>
</reference>
<proteinExistence type="predicted"/>
<gene>
    <name evidence="2" type="ORF">DPMN_164121</name>
</gene>
<dbReference type="Gene3D" id="3.10.100.10">
    <property type="entry name" value="Mannose-Binding Protein A, subunit A"/>
    <property type="match status" value="1"/>
</dbReference>
<name>A0A9D4IVA2_DREPO</name>
<dbReference type="InterPro" id="IPR016186">
    <property type="entry name" value="C-type_lectin-like/link_sf"/>
</dbReference>
<dbReference type="SUPFAM" id="SSF56436">
    <property type="entry name" value="C-type lectin-like"/>
    <property type="match status" value="1"/>
</dbReference>